<feature type="region of interest" description="Disordered" evidence="1">
    <location>
        <begin position="91"/>
        <end position="117"/>
    </location>
</feature>
<dbReference type="GO" id="GO:0016020">
    <property type="term" value="C:membrane"/>
    <property type="evidence" value="ECO:0007669"/>
    <property type="project" value="TreeGrafter"/>
</dbReference>
<feature type="compositionally biased region" description="Polar residues" evidence="1">
    <location>
        <begin position="192"/>
        <end position="203"/>
    </location>
</feature>
<dbReference type="GO" id="GO:0005262">
    <property type="term" value="F:calcium channel activity"/>
    <property type="evidence" value="ECO:0007669"/>
    <property type="project" value="TreeGrafter"/>
</dbReference>
<accession>A0A1I8IWX8</accession>
<evidence type="ECO:0000313" key="3">
    <source>
        <dbReference type="Proteomes" id="UP000095280"/>
    </source>
</evidence>
<organism evidence="3 4">
    <name type="scientific">Macrostomum lignano</name>
    <dbReference type="NCBI Taxonomy" id="282301"/>
    <lineage>
        <taxon>Eukaryota</taxon>
        <taxon>Metazoa</taxon>
        <taxon>Spiralia</taxon>
        <taxon>Lophotrochozoa</taxon>
        <taxon>Platyhelminthes</taxon>
        <taxon>Rhabditophora</taxon>
        <taxon>Macrostomorpha</taxon>
        <taxon>Macrostomida</taxon>
        <taxon>Macrostomidae</taxon>
        <taxon>Macrostomum</taxon>
    </lineage>
</organism>
<feature type="compositionally biased region" description="Low complexity" evidence="1">
    <location>
        <begin position="1"/>
        <end position="22"/>
    </location>
</feature>
<feature type="compositionally biased region" description="Low complexity" evidence="1">
    <location>
        <begin position="176"/>
        <end position="191"/>
    </location>
</feature>
<dbReference type="GO" id="GO:0050982">
    <property type="term" value="P:detection of mechanical stimulus"/>
    <property type="evidence" value="ECO:0007669"/>
    <property type="project" value="TreeGrafter"/>
</dbReference>
<dbReference type="PANTHER" id="PTHR10877:SF183">
    <property type="entry name" value="AT14535P-RELATED"/>
    <property type="match status" value="1"/>
</dbReference>
<dbReference type="PANTHER" id="PTHR10877">
    <property type="entry name" value="POLYCYSTIN FAMILY MEMBER"/>
    <property type="match status" value="1"/>
</dbReference>
<dbReference type="WBParaSite" id="maker-uti_cns_0018021-snap-gene-0.2-mRNA-1">
    <property type="protein sequence ID" value="maker-uti_cns_0018021-snap-gene-0.2-mRNA-1"/>
    <property type="gene ID" value="maker-uti_cns_0018021-snap-gene-0.2"/>
</dbReference>
<name>A0A1I8IWX8_9PLAT</name>
<feature type="transmembrane region" description="Helical" evidence="2">
    <location>
        <begin position="309"/>
        <end position="326"/>
    </location>
</feature>
<reference evidence="4" key="1">
    <citation type="submission" date="2016-11" db="UniProtKB">
        <authorList>
            <consortium name="WormBaseParasite"/>
        </authorList>
    </citation>
    <scope>IDENTIFICATION</scope>
</reference>
<dbReference type="InterPro" id="IPR051223">
    <property type="entry name" value="Polycystin"/>
</dbReference>
<evidence type="ECO:0000256" key="2">
    <source>
        <dbReference type="SAM" id="Phobius"/>
    </source>
</evidence>
<keyword evidence="2" id="KW-0472">Membrane</keyword>
<proteinExistence type="predicted"/>
<keyword evidence="2" id="KW-1133">Transmembrane helix</keyword>
<feature type="region of interest" description="Disordered" evidence="1">
    <location>
        <begin position="1"/>
        <end position="62"/>
    </location>
</feature>
<feature type="transmembrane region" description="Helical" evidence="2">
    <location>
        <begin position="347"/>
        <end position="372"/>
    </location>
</feature>
<sequence>HSGQGEHGSQQASGQGADGANSDEIVGNKPTVSGERLRQGRKRVQSEVRLHQGPSAGDNTLQTERQKAAIANLIGRVRDIVVHNRAVQVRSDAPVSKAGQEASRNEHNSQYNQVDEKRRDHSWAGGFLGDLSGDHVDTGAQGRADAQCDCLEIVSSILIQFIRETTRENSTKLPMASRPASARSRKSASGAEQQQTQPQASSAKSRRTVHDDDVVRTGSAQSRGQLGGSQAWEANADNPTTSAAAEQLENSSNFGSQAAIMPANNGTDDEATGCWGKFKRGVRAVWMTKDTEDVSQNAELKIKTTLRELVMYCLFLVVICILVWRTNYTMDTRENRELYIKTTLRELIVYCLFLIVLMILTFGMTSSTMYYYTFVMNSLFLTTPTASGATFTSVKNFADWWGFAQGPLISGLYWDTWYNNANVTDPRERNFIYYENKLLGVPRMR</sequence>
<dbReference type="Proteomes" id="UP000095280">
    <property type="component" value="Unplaced"/>
</dbReference>
<evidence type="ECO:0000313" key="4">
    <source>
        <dbReference type="WBParaSite" id="maker-uti_cns_0018021-snap-gene-0.2-mRNA-1"/>
    </source>
</evidence>
<protein>
    <submittedName>
        <fullName evidence="4">PKD_channel domain-containing protein</fullName>
    </submittedName>
</protein>
<evidence type="ECO:0000256" key="1">
    <source>
        <dbReference type="SAM" id="MobiDB-lite"/>
    </source>
</evidence>
<keyword evidence="2" id="KW-0812">Transmembrane</keyword>
<dbReference type="AlphaFoldDB" id="A0A1I8IWX8"/>
<feature type="region of interest" description="Disordered" evidence="1">
    <location>
        <begin position="168"/>
        <end position="242"/>
    </location>
</feature>
<keyword evidence="3" id="KW-1185">Reference proteome</keyword>